<dbReference type="GO" id="GO:0008270">
    <property type="term" value="F:zinc ion binding"/>
    <property type="evidence" value="ECO:0007669"/>
    <property type="project" value="UniProtKB-KW"/>
</dbReference>
<proteinExistence type="predicted"/>
<protein>
    <recommendedName>
        <fullName evidence="3">C2H2-type domain-containing protein</fullName>
    </recommendedName>
</protein>
<keyword evidence="1" id="KW-0863">Zinc-finger</keyword>
<keyword evidence="1" id="KW-0479">Metal-binding</keyword>
<evidence type="ECO:0000259" key="3">
    <source>
        <dbReference type="PROSITE" id="PS50157"/>
    </source>
</evidence>
<accession>A0AAV8T073</accession>
<dbReference type="InterPro" id="IPR036236">
    <property type="entry name" value="Znf_C2H2_sf"/>
</dbReference>
<dbReference type="PROSITE" id="PS50157">
    <property type="entry name" value="ZINC_FINGER_C2H2_2"/>
    <property type="match status" value="1"/>
</dbReference>
<dbReference type="EMBL" id="JAIWQS010000007">
    <property type="protein sequence ID" value="KAJ8759943.1"/>
    <property type="molecule type" value="Genomic_DNA"/>
</dbReference>
<evidence type="ECO:0000256" key="1">
    <source>
        <dbReference type="PROSITE-ProRule" id="PRU00042"/>
    </source>
</evidence>
<reference evidence="4 5" key="1">
    <citation type="submission" date="2021-09" db="EMBL/GenBank/DDBJ databases">
        <title>Genomic insights and catalytic innovation underlie evolution of tropane alkaloids biosynthesis.</title>
        <authorList>
            <person name="Wang Y.-J."/>
            <person name="Tian T."/>
            <person name="Huang J.-P."/>
            <person name="Huang S.-X."/>
        </authorList>
    </citation>
    <scope>NUCLEOTIDE SEQUENCE [LARGE SCALE GENOMIC DNA]</scope>
    <source>
        <strain evidence="4">KIB-2018</strain>
        <tissue evidence="4">Leaf</tissue>
    </source>
</reference>
<keyword evidence="1" id="KW-0862">Zinc</keyword>
<dbReference type="InterPro" id="IPR013087">
    <property type="entry name" value="Znf_C2H2_type"/>
</dbReference>
<feature type="domain" description="C2H2-type" evidence="3">
    <location>
        <begin position="128"/>
        <end position="155"/>
    </location>
</feature>
<name>A0AAV8T073_9ROSI</name>
<feature type="compositionally biased region" description="Polar residues" evidence="2">
    <location>
        <begin position="164"/>
        <end position="180"/>
    </location>
</feature>
<evidence type="ECO:0000313" key="5">
    <source>
        <dbReference type="Proteomes" id="UP001159364"/>
    </source>
</evidence>
<dbReference type="PROSITE" id="PS00028">
    <property type="entry name" value="ZINC_FINGER_C2H2_1"/>
    <property type="match status" value="1"/>
</dbReference>
<feature type="compositionally biased region" description="Basic and acidic residues" evidence="2">
    <location>
        <begin position="217"/>
        <end position="232"/>
    </location>
</feature>
<feature type="region of interest" description="Disordered" evidence="2">
    <location>
        <begin position="143"/>
        <end position="232"/>
    </location>
</feature>
<dbReference type="Pfam" id="PF13912">
    <property type="entry name" value="zf-C2H2_6"/>
    <property type="match status" value="1"/>
</dbReference>
<dbReference type="Gene3D" id="3.30.160.60">
    <property type="entry name" value="Classic Zinc Finger"/>
    <property type="match status" value="1"/>
</dbReference>
<evidence type="ECO:0000313" key="4">
    <source>
        <dbReference type="EMBL" id="KAJ8759943.1"/>
    </source>
</evidence>
<dbReference type="AlphaFoldDB" id="A0AAV8T073"/>
<comment type="caution">
    <text evidence="4">The sequence shown here is derived from an EMBL/GenBank/DDBJ whole genome shotgun (WGS) entry which is preliminary data.</text>
</comment>
<feature type="region of interest" description="Disordered" evidence="2">
    <location>
        <begin position="30"/>
        <end position="125"/>
    </location>
</feature>
<evidence type="ECO:0000256" key="2">
    <source>
        <dbReference type="SAM" id="MobiDB-lite"/>
    </source>
</evidence>
<gene>
    <name evidence="4" type="ORF">K2173_010799</name>
</gene>
<feature type="compositionally biased region" description="Polar residues" evidence="2">
    <location>
        <begin position="32"/>
        <end position="46"/>
    </location>
</feature>
<keyword evidence="5" id="KW-1185">Reference proteome</keyword>
<dbReference type="SUPFAM" id="SSF57667">
    <property type="entry name" value="beta-beta-alpha zinc fingers"/>
    <property type="match status" value="1"/>
</dbReference>
<dbReference type="Proteomes" id="UP001159364">
    <property type="component" value="Linkage Group LG07"/>
</dbReference>
<feature type="compositionally biased region" description="Low complexity" evidence="2">
    <location>
        <begin position="67"/>
        <end position="98"/>
    </location>
</feature>
<sequence length="232" mass="25376">MDREVEDPNQYQDEWFEIAKDLGAEFRLPNISGITPNISNTSINLSKSRKPRLVQTNRPRKVEGEVPSDSTVSISSNSISISTTTTTKNSSSSRPRSSLMDVQSSLVENAEEETHLPNKPNTAESGDHKCLICDAAFASGAALGGHMSSHSRKRKMESLKKNQRLTLSPRSTSGCGTDSMSVKGDRSSVVSVEKKEVEENESPQPNTKKRLTTCSLEDDRLSSEDAKDQGSE</sequence>
<organism evidence="4 5">
    <name type="scientific">Erythroxylum novogranatense</name>
    <dbReference type="NCBI Taxonomy" id="1862640"/>
    <lineage>
        <taxon>Eukaryota</taxon>
        <taxon>Viridiplantae</taxon>
        <taxon>Streptophyta</taxon>
        <taxon>Embryophyta</taxon>
        <taxon>Tracheophyta</taxon>
        <taxon>Spermatophyta</taxon>
        <taxon>Magnoliopsida</taxon>
        <taxon>eudicotyledons</taxon>
        <taxon>Gunneridae</taxon>
        <taxon>Pentapetalae</taxon>
        <taxon>rosids</taxon>
        <taxon>fabids</taxon>
        <taxon>Malpighiales</taxon>
        <taxon>Erythroxylaceae</taxon>
        <taxon>Erythroxylum</taxon>
    </lineage>
</organism>